<feature type="transmembrane region" description="Helical" evidence="1">
    <location>
        <begin position="267"/>
        <end position="290"/>
    </location>
</feature>
<protein>
    <recommendedName>
        <fullName evidence="4">Subtilisin-like serine protease</fullName>
    </recommendedName>
</protein>
<keyword evidence="1" id="KW-1133">Transmembrane helix</keyword>
<organism evidence="2 3">
    <name type="scientific">Tolypocladium paradoxum</name>
    <dbReference type="NCBI Taxonomy" id="94208"/>
    <lineage>
        <taxon>Eukaryota</taxon>
        <taxon>Fungi</taxon>
        <taxon>Dikarya</taxon>
        <taxon>Ascomycota</taxon>
        <taxon>Pezizomycotina</taxon>
        <taxon>Sordariomycetes</taxon>
        <taxon>Hypocreomycetidae</taxon>
        <taxon>Hypocreales</taxon>
        <taxon>Ophiocordycipitaceae</taxon>
        <taxon>Tolypocladium</taxon>
    </lineage>
</organism>
<keyword evidence="3" id="KW-1185">Reference proteome</keyword>
<sequence>MHHDTAELMATQLSPFSVLLLSDDESEPTAAQTSKEELLADLPASYLTESYDLVAPSRSIATYIEKELDVKRLNRIQLGAAGDPIPPRPLHFQLLLGRKICITEQLDMHMVWRTRQIFLKPIPRLLLVPHFWIEYLSCETGCDCSKEAEPGARGTSTECERRKLWKCALGFLFSYAALISTESDFHIAKERRLLPAEDAVTWRKWRALVEQLDTENIYPKIDKRFFYGELNLPTLNYFNFLTHRPFLLGFVPHWSEDRYVTFVGDHFATLASVAVFIALVLAGLQVGLGVKALSENGAFQSAAYGFTVFSLLFPLAAVVWIFVNLGILFAHRWMAMPKFAFERKRLKHIKAGMGTA</sequence>
<dbReference type="STRING" id="94208.A0A2S4L627"/>
<dbReference type="AlphaFoldDB" id="A0A2S4L627"/>
<keyword evidence="1" id="KW-0812">Transmembrane</keyword>
<reference evidence="2 3" key="1">
    <citation type="submission" date="2018-01" db="EMBL/GenBank/DDBJ databases">
        <title>Harnessing the power of phylogenomics to disentangle the directionality and signatures of interkingdom host jumping in the parasitic fungal genus Tolypocladium.</title>
        <authorList>
            <person name="Quandt C.A."/>
            <person name="Patterson W."/>
            <person name="Spatafora J.W."/>
        </authorList>
    </citation>
    <scope>NUCLEOTIDE SEQUENCE [LARGE SCALE GENOMIC DNA]</scope>
    <source>
        <strain evidence="2 3">NRBC 100945</strain>
    </source>
</reference>
<evidence type="ECO:0000313" key="3">
    <source>
        <dbReference type="Proteomes" id="UP000237481"/>
    </source>
</evidence>
<name>A0A2S4L627_9HYPO</name>
<evidence type="ECO:0000313" key="2">
    <source>
        <dbReference type="EMBL" id="POR37889.1"/>
    </source>
</evidence>
<dbReference type="PANTHER" id="PTHR34414:SF1">
    <property type="entry name" value="SUBTILISIN-LIKE SERINE PROTEASE"/>
    <property type="match status" value="1"/>
</dbReference>
<dbReference type="OrthoDB" id="5086500at2759"/>
<evidence type="ECO:0000256" key="1">
    <source>
        <dbReference type="SAM" id="Phobius"/>
    </source>
</evidence>
<dbReference type="Proteomes" id="UP000237481">
    <property type="component" value="Unassembled WGS sequence"/>
</dbReference>
<feature type="transmembrane region" description="Helical" evidence="1">
    <location>
        <begin position="302"/>
        <end position="329"/>
    </location>
</feature>
<comment type="caution">
    <text evidence="2">The sequence shown here is derived from an EMBL/GenBank/DDBJ whole genome shotgun (WGS) entry which is preliminary data.</text>
</comment>
<dbReference type="EMBL" id="PKSG01000194">
    <property type="protein sequence ID" value="POR37889.1"/>
    <property type="molecule type" value="Genomic_DNA"/>
</dbReference>
<keyword evidence="1" id="KW-0472">Membrane</keyword>
<gene>
    <name evidence="2" type="ORF">TPAR_01907</name>
</gene>
<dbReference type="InterPro" id="IPR046536">
    <property type="entry name" value="DUF6601"/>
</dbReference>
<dbReference type="PANTHER" id="PTHR34414">
    <property type="entry name" value="HET DOMAIN-CONTAINING PROTEIN-RELATED"/>
    <property type="match status" value="1"/>
</dbReference>
<accession>A0A2S4L627</accession>
<dbReference type="Pfam" id="PF20246">
    <property type="entry name" value="DUF6601"/>
    <property type="match status" value="1"/>
</dbReference>
<evidence type="ECO:0008006" key="4">
    <source>
        <dbReference type="Google" id="ProtNLM"/>
    </source>
</evidence>
<proteinExistence type="predicted"/>